<feature type="chain" id="PRO_5046685823" description="Argininosuccinate lyase" evidence="1">
    <location>
        <begin position="20"/>
        <end position="117"/>
    </location>
</feature>
<sequence length="117" mass="12815">MKIKMLVIASALLANAAIAGDADFTLVNKTGYPIRSVHIAPAKSKTWGDDRLGEGILSPNKARLIKFASKAHCLQSLSITFDDDGSEVEWDDFDLCELNKITLKYNRKTGDVSADEE</sequence>
<evidence type="ECO:0000313" key="3">
    <source>
        <dbReference type="Proteomes" id="UP000662888"/>
    </source>
</evidence>
<accession>A0AA48WGT2</accession>
<evidence type="ECO:0000256" key="1">
    <source>
        <dbReference type="SAM" id="SignalP"/>
    </source>
</evidence>
<dbReference type="RefSeq" id="WP_054268092.1">
    <property type="nucleotide sequence ID" value="NZ_CP065053.1"/>
</dbReference>
<proteinExistence type="predicted"/>
<keyword evidence="3" id="KW-1185">Reference proteome</keyword>
<keyword evidence="1" id="KW-0732">Signal</keyword>
<evidence type="ECO:0008006" key="4">
    <source>
        <dbReference type="Google" id="ProtNLM"/>
    </source>
</evidence>
<protein>
    <recommendedName>
        <fullName evidence="4">Argininosuccinate lyase</fullName>
    </recommendedName>
</protein>
<dbReference type="Proteomes" id="UP000662888">
    <property type="component" value="Chromosome"/>
</dbReference>
<reference evidence="2 3" key="1">
    <citation type="submission" date="2020-11" db="EMBL/GenBank/DDBJ databases">
        <authorList>
            <person name="Sun Q."/>
        </authorList>
    </citation>
    <scope>NUCLEOTIDE SEQUENCE [LARGE SCALE GENOMIC DNA]</scope>
    <source>
        <strain evidence="2 3">P8398</strain>
    </source>
</reference>
<dbReference type="EMBL" id="CP065053">
    <property type="protein sequence ID" value="QPI52151.1"/>
    <property type="molecule type" value="Genomic_DNA"/>
</dbReference>
<name>A0AA48WGT2_9BURK</name>
<evidence type="ECO:0000313" key="2">
    <source>
        <dbReference type="EMBL" id="QPI52151.1"/>
    </source>
</evidence>
<gene>
    <name evidence="2" type="ORF">IV454_11985</name>
</gene>
<organism evidence="2 3">
    <name type="scientific">Massilia antarctica</name>
    <dbReference type="NCBI Taxonomy" id="2765360"/>
    <lineage>
        <taxon>Bacteria</taxon>
        <taxon>Pseudomonadati</taxon>
        <taxon>Pseudomonadota</taxon>
        <taxon>Betaproteobacteria</taxon>
        <taxon>Burkholderiales</taxon>
        <taxon>Oxalobacteraceae</taxon>
        <taxon>Telluria group</taxon>
        <taxon>Massilia</taxon>
    </lineage>
</organism>
<feature type="signal peptide" evidence="1">
    <location>
        <begin position="1"/>
        <end position="19"/>
    </location>
</feature>